<keyword evidence="2" id="KW-0489">Methyltransferase</keyword>
<dbReference type="PANTHER" id="PTHR43861">
    <property type="entry name" value="TRANS-ACONITATE 2-METHYLTRANSFERASE-RELATED"/>
    <property type="match status" value="1"/>
</dbReference>
<keyword evidence="2" id="KW-0808">Transferase</keyword>
<gene>
    <name evidence="2" type="ORF">H6G03_03590</name>
</gene>
<dbReference type="GO" id="GO:0032259">
    <property type="term" value="P:methylation"/>
    <property type="evidence" value="ECO:0007669"/>
    <property type="project" value="UniProtKB-KW"/>
</dbReference>
<dbReference type="InterPro" id="IPR023149">
    <property type="entry name" value="Trans_acon_MeTrfase_C"/>
</dbReference>
<dbReference type="RefSeq" id="WP_190462156.1">
    <property type="nucleotide sequence ID" value="NZ_JACJPW010000006.1"/>
</dbReference>
<protein>
    <submittedName>
        <fullName evidence="2">Methyltransferase domain-containing protein</fullName>
    </submittedName>
</protein>
<reference evidence="2" key="1">
    <citation type="journal article" date="2015" name="ISME J.">
        <title>Draft Genome Sequence of Streptomyces incarnatus NRRL8089, which Produces the Nucleoside Antibiotic Sinefungin.</title>
        <authorList>
            <person name="Oshima K."/>
            <person name="Hattori M."/>
            <person name="Shimizu H."/>
            <person name="Fukuda K."/>
            <person name="Nemoto M."/>
            <person name="Inagaki K."/>
            <person name="Tamura T."/>
        </authorList>
    </citation>
    <scope>NUCLEOTIDE SEQUENCE</scope>
    <source>
        <strain evidence="2">FACHB-1375</strain>
    </source>
</reference>
<dbReference type="Gene3D" id="3.40.50.150">
    <property type="entry name" value="Vaccinia Virus protein VP39"/>
    <property type="match status" value="1"/>
</dbReference>
<dbReference type="Proteomes" id="UP000641646">
    <property type="component" value="Unassembled WGS sequence"/>
</dbReference>
<dbReference type="SUPFAM" id="SSF53335">
    <property type="entry name" value="S-adenosyl-L-methionine-dependent methyltransferases"/>
    <property type="match status" value="1"/>
</dbReference>
<proteinExistence type="predicted"/>
<evidence type="ECO:0000313" key="2">
    <source>
        <dbReference type="EMBL" id="MBD2180205.1"/>
    </source>
</evidence>
<dbReference type="InterPro" id="IPR025714">
    <property type="entry name" value="Methyltranfer_dom"/>
</dbReference>
<dbReference type="CDD" id="cd02440">
    <property type="entry name" value="AdoMet_MTases"/>
    <property type="match status" value="1"/>
</dbReference>
<comment type="caution">
    <text evidence="2">The sequence shown here is derived from an EMBL/GenBank/DDBJ whole genome shotgun (WGS) entry which is preliminary data.</text>
</comment>
<dbReference type="InterPro" id="IPR029063">
    <property type="entry name" value="SAM-dependent_MTases_sf"/>
</dbReference>
<evidence type="ECO:0000259" key="1">
    <source>
        <dbReference type="Pfam" id="PF13847"/>
    </source>
</evidence>
<dbReference type="PANTHER" id="PTHR43861:SF1">
    <property type="entry name" value="TRANS-ACONITATE 2-METHYLTRANSFERASE"/>
    <property type="match status" value="1"/>
</dbReference>
<feature type="domain" description="Methyltransferase" evidence="1">
    <location>
        <begin position="30"/>
        <end position="132"/>
    </location>
</feature>
<dbReference type="EMBL" id="JACJPW010000006">
    <property type="protein sequence ID" value="MBD2180205.1"/>
    <property type="molecule type" value="Genomic_DNA"/>
</dbReference>
<evidence type="ECO:0000313" key="3">
    <source>
        <dbReference type="Proteomes" id="UP000641646"/>
    </source>
</evidence>
<reference evidence="2" key="2">
    <citation type="submission" date="2020-08" db="EMBL/GenBank/DDBJ databases">
        <authorList>
            <person name="Chen M."/>
            <person name="Teng W."/>
            <person name="Zhao L."/>
            <person name="Hu C."/>
            <person name="Zhou Y."/>
            <person name="Han B."/>
            <person name="Song L."/>
            <person name="Shu W."/>
        </authorList>
    </citation>
    <scope>NUCLEOTIDE SEQUENCE</scope>
    <source>
        <strain evidence="2">FACHB-1375</strain>
    </source>
</reference>
<dbReference type="Gene3D" id="1.10.150.290">
    <property type="entry name" value="S-adenosyl-L-methionine-dependent methyltransferases"/>
    <property type="match status" value="1"/>
</dbReference>
<dbReference type="AlphaFoldDB" id="A0A926VAQ3"/>
<organism evidence="2 3">
    <name type="scientific">Aerosakkonema funiforme FACHB-1375</name>
    <dbReference type="NCBI Taxonomy" id="2949571"/>
    <lineage>
        <taxon>Bacteria</taxon>
        <taxon>Bacillati</taxon>
        <taxon>Cyanobacteriota</taxon>
        <taxon>Cyanophyceae</taxon>
        <taxon>Oscillatoriophycideae</taxon>
        <taxon>Aerosakkonematales</taxon>
        <taxon>Aerosakkonemataceae</taxon>
        <taxon>Aerosakkonema</taxon>
    </lineage>
</organism>
<keyword evidence="3" id="KW-1185">Reference proteome</keyword>
<name>A0A926VAQ3_9CYAN</name>
<accession>A0A926VAQ3</accession>
<sequence length="267" mass="30457">MYKWNAEDYHRNSSEQQRLAREFIAKLDLKGNENILDIGCGDGKITAELATLVPDGSVTGIDGSEEMIDFARQKFPKSDFPNLRFEYKNATNLNLENQFDLIVSFNCLHWINNHIPVLEGIEKSLKPHGKTQLLLAGKTDDTCMRMVVDKVICQVKWKNYFQELTSPFGLYKAHEYKEMLEKVGLKSNRVEAITTNMIFDGKEGFKGLLRTTWLPLTEKLPEDLRADIIDELAEAYIQFNPPNGDGLVYMPMVKLEVEATKVETSIS</sequence>
<dbReference type="GO" id="GO:0030798">
    <property type="term" value="F:trans-aconitate 2-methyltransferase activity"/>
    <property type="evidence" value="ECO:0007669"/>
    <property type="project" value="InterPro"/>
</dbReference>
<dbReference type="Pfam" id="PF13847">
    <property type="entry name" value="Methyltransf_31"/>
    <property type="match status" value="1"/>
</dbReference>